<accession>A0A286F7P5</accession>
<sequence length="379" mass="42575">MSRLYSSIACNLDTNSLQAALPLFESEKVQAIEWSFDTLFALGEMPDWFAELLRAYSQEGRLIGHGVFFSLFSGKWTSDQQQWLNQLKITSADFTFDHLTEHFGFMTGEDFHKGAPVSIPFTASTLAIGRDRLQRLQDAGSCPVGLENLAVAYSLDDVKRQGDFLAQLLEPINGFIILDLHNLYCQSYNFAIEITDLQALYPLDRVREIHISGGSWVPSAVNPTKQIRRDTHDDSVPAAVFHALERVMGQCPNLKYVVLEQLGTGLTTEASRRHFQEDFLRMDALVQAAHRADSPPMLNSFLPLNPPSIPEIAPENPLLYKQQTQLSAILETATDCAQAQLFLKASSLANSDWEIENWHPEMLETAIAIARKWKDGFVQ</sequence>
<organism evidence="1 2">
    <name type="scientific">Spirosoma fluviale</name>
    <dbReference type="NCBI Taxonomy" id="1597977"/>
    <lineage>
        <taxon>Bacteria</taxon>
        <taxon>Pseudomonadati</taxon>
        <taxon>Bacteroidota</taxon>
        <taxon>Cytophagia</taxon>
        <taxon>Cytophagales</taxon>
        <taxon>Cytophagaceae</taxon>
        <taxon>Spirosoma</taxon>
    </lineage>
</organism>
<name>A0A286F7P5_9BACT</name>
<protein>
    <recommendedName>
        <fullName evidence="3">DUF692 family protein</fullName>
    </recommendedName>
</protein>
<evidence type="ECO:0008006" key="3">
    <source>
        <dbReference type="Google" id="ProtNLM"/>
    </source>
</evidence>
<dbReference type="OrthoDB" id="9763101at2"/>
<dbReference type="Proteomes" id="UP000219452">
    <property type="component" value="Unassembled WGS sequence"/>
</dbReference>
<dbReference type="PANTHER" id="PTHR42194:SF1">
    <property type="entry name" value="UPF0276 PROTEIN HI_1600"/>
    <property type="match status" value="1"/>
</dbReference>
<reference evidence="2" key="1">
    <citation type="submission" date="2017-09" db="EMBL/GenBank/DDBJ databases">
        <authorList>
            <person name="Varghese N."/>
            <person name="Submissions S."/>
        </authorList>
    </citation>
    <scope>NUCLEOTIDE SEQUENCE [LARGE SCALE GENOMIC DNA]</scope>
    <source>
        <strain evidence="2">DSM 29961</strain>
    </source>
</reference>
<dbReference type="RefSeq" id="WP_097124551.1">
    <property type="nucleotide sequence ID" value="NZ_OCNH01000001.1"/>
</dbReference>
<dbReference type="Gene3D" id="3.20.20.150">
    <property type="entry name" value="Divalent-metal-dependent TIM barrel enzymes"/>
    <property type="match status" value="1"/>
</dbReference>
<dbReference type="AlphaFoldDB" id="A0A286F7P5"/>
<keyword evidence="2" id="KW-1185">Reference proteome</keyword>
<dbReference type="Pfam" id="PF05114">
    <property type="entry name" value="MbnB_TglH_ChrH"/>
    <property type="match status" value="1"/>
</dbReference>
<dbReference type="InterPro" id="IPR007801">
    <property type="entry name" value="MbnB/TglH/ChrH"/>
</dbReference>
<gene>
    <name evidence="1" type="ORF">SAMN06269250_0875</name>
</gene>
<dbReference type="PANTHER" id="PTHR42194">
    <property type="entry name" value="UPF0276 PROTEIN HI_1600"/>
    <property type="match status" value="1"/>
</dbReference>
<proteinExistence type="predicted"/>
<evidence type="ECO:0000313" key="1">
    <source>
        <dbReference type="EMBL" id="SOD79247.1"/>
    </source>
</evidence>
<dbReference type="EMBL" id="OCNH01000001">
    <property type="protein sequence ID" value="SOD79247.1"/>
    <property type="molecule type" value="Genomic_DNA"/>
</dbReference>
<evidence type="ECO:0000313" key="2">
    <source>
        <dbReference type="Proteomes" id="UP000219452"/>
    </source>
</evidence>